<dbReference type="GO" id="GO:0031965">
    <property type="term" value="C:nuclear membrane"/>
    <property type="evidence" value="ECO:0007669"/>
    <property type="project" value="UniProtKB-UniRule"/>
</dbReference>
<dbReference type="EnsemblMetazoa" id="G1474.1">
    <property type="protein sequence ID" value="G1474.1:cds"/>
    <property type="gene ID" value="G1474"/>
</dbReference>
<accession>A0A8W8IKJ9</accession>
<dbReference type="GO" id="GO:0031080">
    <property type="term" value="C:nuclear pore outer ring"/>
    <property type="evidence" value="ECO:0007669"/>
    <property type="project" value="TreeGrafter"/>
</dbReference>
<comment type="subunit">
    <text evidence="9">Component of the nuclear pore complex (NPC).</text>
</comment>
<dbReference type="GO" id="GO:0006406">
    <property type="term" value="P:mRNA export from nucleus"/>
    <property type="evidence" value="ECO:0007669"/>
    <property type="project" value="TreeGrafter"/>
</dbReference>
<dbReference type="Pfam" id="PF07575">
    <property type="entry name" value="Nucleopor_Nup85"/>
    <property type="match status" value="1"/>
</dbReference>
<evidence type="ECO:0000256" key="5">
    <source>
        <dbReference type="ARBA" id="ARBA00022927"/>
    </source>
</evidence>
<dbReference type="GO" id="GO:0006606">
    <property type="term" value="P:protein import into nucleus"/>
    <property type="evidence" value="ECO:0007669"/>
    <property type="project" value="TreeGrafter"/>
</dbReference>
<keyword evidence="7 9" id="KW-0906">Nuclear pore complex</keyword>
<dbReference type="EnsemblMetazoa" id="G1474.2">
    <property type="protein sequence ID" value="G1474.2:cds"/>
    <property type="gene ID" value="G1474"/>
</dbReference>
<evidence type="ECO:0000313" key="11">
    <source>
        <dbReference type="Proteomes" id="UP000005408"/>
    </source>
</evidence>
<dbReference type="GO" id="GO:0045893">
    <property type="term" value="P:positive regulation of DNA-templated transcription"/>
    <property type="evidence" value="ECO:0007669"/>
    <property type="project" value="TreeGrafter"/>
</dbReference>
<evidence type="ECO:0000256" key="6">
    <source>
        <dbReference type="ARBA" id="ARBA00023010"/>
    </source>
</evidence>
<comment type="subcellular location">
    <subcellularLocation>
        <location evidence="1 9">Nucleus</location>
        <location evidence="1 9">Nuclear pore complex</location>
    </subcellularLocation>
</comment>
<sequence length="654" mass="75693">MAERERDIQTCCISDTSCQFGLQSVWGTGNQLFLFPGKNPLLSNERRPATGKNEQIREVQWDIDLHHPVLRKMVNDSHNIFVNLQRQATQLTGAAFHTQILNSSRHYRATQKAYLKDLDDMIGSTRDEEQRQQYMEHLKLLNISELIWSLCEILFIESPVGGLVVPKLLDWLKLHFITAGRLFDDLMKEEQPESKTTYWDTIFRLVLQGQIEKACRLLSLHSARQTDDFQTLINLLKRMPQLSNVYKGSSVAEFDMKWRHWRDECQRNYEEQKFSINPNLETVVRILCGEDAVFSEVKDCCDPWYHMLISKALYQDPTVKACDLHYYIQGCQDAYRSTTRLGELDSILLSALESDVYQVIKDSRTVFSNGWFVAHLTDLLHHCGQLDSHRLQFGSDLQREFLLLEYAGSLMSHHSLWIVGVSYLDHCAEFGRKYLELYLDHIPLDSEKKANKILKICEDRNMTEQAKSICKVMGMRCIRNKRLGAALTWFLRSKDVGFATVLAEKYLLEYSESGEFTNLDLIDYLGPSMLLSNRLTFLGKYREFHKLYSEGEYHAAGDLLLALLQARLAPKQFWITLLIDALPLLEKTELIFSSQQTRELMKCLEELTTEYKLGKKRDGLGFTEARKDQLDVLKLALSRNLPKAILQEGTVNLL</sequence>
<dbReference type="OrthoDB" id="17644at2759"/>
<dbReference type="GO" id="GO:0017056">
    <property type="term" value="F:structural constituent of nuclear pore"/>
    <property type="evidence" value="ECO:0007669"/>
    <property type="project" value="TreeGrafter"/>
</dbReference>
<reference evidence="10" key="1">
    <citation type="submission" date="2022-08" db="UniProtKB">
        <authorList>
            <consortium name="EnsemblMetazoa"/>
        </authorList>
    </citation>
    <scope>IDENTIFICATION</scope>
    <source>
        <strain evidence="10">05x7-T-G4-1.051#20</strain>
    </source>
</reference>
<evidence type="ECO:0000256" key="2">
    <source>
        <dbReference type="ARBA" id="ARBA00005573"/>
    </source>
</evidence>
<name>A0A8W8IKJ9_MAGGI</name>
<evidence type="ECO:0000256" key="7">
    <source>
        <dbReference type="ARBA" id="ARBA00023132"/>
    </source>
</evidence>
<keyword evidence="5 9" id="KW-0653">Protein transport</keyword>
<evidence type="ECO:0000256" key="8">
    <source>
        <dbReference type="ARBA" id="ARBA00023242"/>
    </source>
</evidence>
<evidence type="ECO:0000256" key="1">
    <source>
        <dbReference type="ARBA" id="ARBA00004567"/>
    </source>
</evidence>
<protein>
    <recommendedName>
        <fullName evidence="9">Nuclear pore complex protein Nup85</fullName>
    </recommendedName>
</protein>
<dbReference type="OMA" id="ELMEWLN"/>
<evidence type="ECO:0000256" key="9">
    <source>
        <dbReference type="RuleBase" id="RU365073"/>
    </source>
</evidence>
<organism evidence="10 11">
    <name type="scientific">Magallana gigas</name>
    <name type="common">Pacific oyster</name>
    <name type="synonym">Crassostrea gigas</name>
    <dbReference type="NCBI Taxonomy" id="29159"/>
    <lineage>
        <taxon>Eukaryota</taxon>
        <taxon>Metazoa</taxon>
        <taxon>Spiralia</taxon>
        <taxon>Lophotrochozoa</taxon>
        <taxon>Mollusca</taxon>
        <taxon>Bivalvia</taxon>
        <taxon>Autobranchia</taxon>
        <taxon>Pteriomorphia</taxon>
        <taxon>Ostreida</taxon>
        <taxon>Ostreoidea</taxon>
        <taxon>Ostreidae</taxon>
        <taxon>Magallana</taxon>
    </lineage>
</organism>
<dbReference type="AlphaFoldDB" id="A0A8W8IKJ9"/>
<keyword evidence="9" id="KW-0472">Membrane</keyword>
<keyword evidence="8 9" id="KW-0539">Nucleus</keyword>
<keyword evidence="3 9" id="KW-0813">Transport</keyword>
<keyword evidence="6 9" id="KW-0811">Translocation</keyword>
<dbReference type="PANTHER" id="PTHR13373:SF21">
    <property type="entry name" value="NUCLEAR PORE COMPLEX PROTEIN NUP85"/>
    <property type="match status" value="1"/>
</dbReference>
<dbReference type="PANTHER" id="PTHR13373">
    <property type="entry name" value="FROUNT PROTEIN-RELATED"/>
    <property type="match status" value="1"/>
</dbReference>
<comment type="similarity">
    <text evidence="2 9">Belongs to the nucleoporin Nup85 family.</text>
</comment>
<keyword evidence="4 9" id="KW-0509">mRNA transport</keyword>
<keyword evidence="11" id="KW-1185">Reference proteome</keyword>
<proteinExistence type="inferred from homology"/>
<dbReference type="Proteomes" id="UP000005408">
    <property type="component" value="Unassembled WGS sequence"/>
</dbReference>
<comment type="function">
    <text evidence="9">Functions as a component of the nuclear pore complex (NPC).</text>
</comment>
<evidence type="ECO:0000256" key="3">
    <source>
        <dbReference type="ARBA" id="ARBA00022448"/>
    </source>
</evidence>
<evidence type="ECO:0000256" key="4">
    <source>
        <dbReference type="ARBA" id="ARBA00022816"/>
    </source>
</evidence>
<dbReference type="InterPro" id="IPR011502">
    <property type="entry name" value="Nucleoporin_Nup85"/>
</dbReference>
<evidence type="ECO:0000313" key="10">
    <source>
        <dbReference type="EnsemblMetazoa" id="G1474.1:cds"/>
    </source>
</evidence>